<dbReference type="Pfam" id="PF04007">
    <property type="entry name" value="DUF354"/>
    <property type="match status" value="1"/>
</dbReference>
<organism evidence="1 2">
    <name type="scientific">Candidatus Lokiarchaeum ossiferum</name>
    <dbReference type="NCBI Taxonomy" id="2951803"/>
    <lineage>
        <taxon>Archaea</taxon>
        <taxon>Promethearchaeati</taxon>
        <taxon>Promethearchaeota</taxon>
        <taxon>Promethearchaeia</taxon>
        <taxon>Promethearchaeales</taxon>
        <taxon>Promethearchaeaceae</taxon>
        <taxon>Candidatus Lokiarchaeum</taxon>
    </lineage>
</organism>
<evidence type="ECO:0000313" key="1">
    <source>
        <dbReference type="EMBL" id="UYP47329.1"/>
    </source>
</evidence>
<name>A0ABY6HXQ1_9ARCH</name>
<dbReference type="PANTHER" id="PTHR39662:SF1">
    <property type="entry name" value="DUF354 DOMAIN-CONTAINING PROTEIN"/>
    <property type="match status" value="1"/>
</dbReference>
<protein>
    <recommendedName>
        <fullName evidence="3">DUF354 domain-containing protein</fullName>
    </recommendedName>
</protein>
<dbReference type="PANTHER" id="PTHR39662">
    <property type="entry name" value="DUF354 DOMAIN-CONTAINING PROTEIN-RELATED"/>
    <property type="match status" value="1"/>
</dbReference>
<reference evidence="1" key="1">
    <citation type="submission" date="2022-09" db="EMBL/GenBank/DDBJ databases">
        <title>Actin cytoskeleton and complex cell architecture in an #Asgard archaeon.</title>
        <authorList>
            <person name="Ponce Toledo R.I."/>
            <person name="Schleper C."/>
            <person name="Rodrigues Oliveira T."/>
            <person name="Wollweber F."/>
            <person name="Xu J."/>
            <person name="Rittmann S."/>
            <person name="Klingl A."/>
            <person name="Pilhofer M."/>
        </authorList>
    </citation>
    <scope>NUCLEOTIDE SEQUENCE</scope>
    <source>
        <strain evidence="1">B-35</strain>
    </source>
</reference>
<evidence type="ECO:0000313" key="2">
    <source>
        <dbReference type="Proteomes" id="UP001208689"/>
    </source>
</evidence>
<dbReference type="EMBL" id="CP104013">
    <property type="protein sequence ID" value="UYP47329.1"/>
    <property type="molecule type" value="Genomic_DNA"/>
</dbReference>
<accession>A0ABY6HXQ1</accession>
<dbReference type="InterPro" id="IPR007152">
    <property type="entry name" value="DUF354"/>
</dbReference>
<dbReference type="SUPFAM" id="SSF53756">
    <property type="entry name" value="UDP-Glycosyltransferase/glycogen phosphorylase"/>
    <property type="match status" value="1"/>
</dbReference>
<proteinExistence type="predicted"/>
<evidence type="ECO:0008006" key="3">
    <source>
        <dbReference type="Google" id="ProtNLM"/>
    </source>
</evidence>
<keyword evidence="2" id="KW-1185">Reference proteome</keyword>
<gene>
    <name evidence="1" type="ORF">NEF87_003614</name>
</gene>
<dbReference type="PIRSF" id="PIRSF005357">
    <property type="entry name" value="UCP005357"/>
    <property type="match status" value="1"/>
</dbReference>
<dbReference type="Proteomes" id="UP001208689">
    <property type="component" value="Chromosome"/>
</dbReference>
<sequence>MKLQGKKIWIDVEEPKTGIMFKSLFQKFLDAGAELLITARDFDSTHKIMDDVGIKYIKVGKHGGADIQEKLKTYIDRLADLFPIITKENPDFLVTFGSVEGTRIAYGLQIPSIGFSDEPRSVHVSKLYFPYIGMLITPDCIPIEQYNALHATNDRIIRYNGIDEVAWLRHYQPNPDILNKFNVEPGKFVLMRSEPTFACYFVDKLQPDETFIAKYFPKMFKACPDQTYFLLVRTEGQERWLKEQLKEYLPNEKIRITRYLPNIVDLCFYASIVVSGGGTIVRESAMLNVPSIEYFPGESAPQEIWLIENGFPMEHLRETDQIISRCIELIQKGPGKDRFTDAFKKRIMDFEDPNQICYNYVVEKLTNIEK</sequence>